<dbReference type="EMBL" id="NMUH01000854">
    <property type="protein sequence ID" value="MQL85846.1"/>
    <property type="molecule type" value="Genomic_DNA"/>
</dbReference>
<feature type="compositionally biased region" description="Basic and acidic residues" evidence="1">
    <location>
        <begin position="43"/>
        <end position="67"/>
    </location>
</feature>
<evidence type="ECO:0000256" key="1">
    <source>
        <dbReference type="SAM" id="MobiDB-lite"/>
    </source>
</evidence>
<gene>
    <name evidence="2" type="ORF">Taro_018374</name>
</gene>
<feature type="compositionally biased region" description="Polar residues" evidence="1">
    <location>
        <begin position="190"/>
        <end position="205"/>
    </location>
</feature>
<name>A0A843UTN7_COLES</name>
<dbReference type="AlphaFoldDB" id="A0A843UTN7"/>
<dbReference type="Proteomes" id="UP000652761">
    <property type="component" value="Unassembled WGS sequence"/>
</dbReference>
<feature type="region of interest" description="Disordered" evidence="1">
    <location>
        <begin position="1"/>
        <end position="68"/>
    </location>
</feature>
<reference evidence="2" key="1">
    <citation type="submission" date="2017-07" db="EMBL/GenBank/DDBJ databases">
        <title>Taro Niue Genome Assembly and Annotation.</title>
        <authorList>
            <person name="Atibalentja N."/>
            <person name="Keating K."/>
            <person name="Fields C.J."/>
        </authorList>
    </citation>
    <scope>NUCLEOTIDE SEQUENCE</scope>
    <source>
        <strain evidence="2">Niue_2</strain>
        <tissue evidence="2">Leaf</tissue>
    </source>
</reference>
<accession>A0A843UTN7</accession>
<keyword evidence="3" id="KW-1185">Reference proteome</keyword>
<protein>
    <submittedName>
        <fullName evidence="2">Uncharacterized protein</fullName>
    </submittedName>
</protein>
<evidence type="ECO:0000313" key="2">
    <source>
        <dbReference type="EMBL" id="MQL85846.1"/>
    </source>
</evidence>
<feature type="region of interest" description="Disordered" evidence="1">
    <location>
        <begin position="177"/>
        <end position="262"/>
    </location>
</feature>
<comment type="caution">
    <text evidence="2">The sequence shown here is derived from an EMBL/GenBank/DDBJ whole genome shotgun (WGS) entry which is preliminary data.</text>
</comment>
<sequence>MGLHEASAASSSLHDAPPLRHKLADDSTTPKPTERAGGSFPSPERRREEERKRMRSKEGRQPPDHVSRVQATQVLLETGFQNHFGHWNPGLSTGNLVLSTDKPYLSIAVDRCHAWAYNCMVCKSGVGWSPKSLDLVEVEQQLDLSSVAAKLRGPIMAQHGPPCSDRQAWPSGKVCPRVQPKGSEHMLDARTTSRFQRQSSDTPQPVRSRCRLPNKSCSKHVAAPSTQVVPPSTRHRTASPITERTPYSVPSDQRRAGKPFTS</sequence>
<evidence type="ECO:0000313" key="3">
    <source>
        <dbReference type="Proteomes" id="UP000652761"/>
    </source>
</evidence>
<organism evidence="2 3">
    <name type="scientific">Colocasia esculenta</name>
    <name type="common">Wild taro</name>
    <name type="synonym">Arum esculentum</name>
    <dbReference type="NCBI Taxonomy" id="4460"/>
    <lineage>
        <taxon>Eukaryota</taxon>
        <taxon>Viridiplantae</taxon>
        <taxon>Streptophyta</taxon>
        <taxon>Embryophyta</taxon>
        <taxon>Tracheophyta</taxon>
        <taxon>Spermatophyta</taxon>
        <taxon>Magnoliopsida</taxon>
        <taxon>Liliopsida</taxon>
        <taxon>Araceae</taxon>
        <taxon>Aroideae</taxon>
        <taxon>Colocasieae</taxon>
        <taxon>Colocasia</taxon>
    </lineage>
</organism>
<feature type="compositionally biased region" description="Low complexity" evidence="1">
    <location>
        <begin position="1"/>
        <end position="12"/>
    </location>
</feature>
<proteinExistence type="predicted"/>